<comment type="subcellular location">
    <subcellularLocation>
        <location evidence="1">Nucleus</location>
    </subcellularLocation>
</comment>
<evidence type="ECO:0000256" key="2">
    <source>
        <dbReference type="ARBA" id="ARBA00023015"/>
    </source>
</evidence>
<dbReference type="GO" id="GO:0005634">
    <property type="term" value="C:nucleus"/>
    <property type="evidence" value="ECO:0007669"/>
    <property type="project" value="UniProtKB-SubCell"/>
</dbReference>
<feature type="domain" description="AP2/ERF" evidence="9">
    <location>
        <begin position="18"/>
        <end position="75"/>
    </location>
</feature>
<evidence type="ECO:0000256" key="4">
    <source>
        <dbReference type="ARBA" id="ARBA00023159"/>
    </source>
</evidence>
<dbReference type="Gene3D" id="3.30.730.10">
    <property type="entry name" value="AP2/ERF domain"/>
    <property type="match status" value="1"/>
</dbReference>
<dbReference type="InterPro" id="IPR051032">
    <property type="entry name" value="AP2/ERF_TF_ERF_subfamily"/>
</dbReference>
<comment type="caution">
    <text evidence="10">The sequence shown here is derived from an EMBL/GenBank/DDBJ whole genome shotgun (WGS) entry which is preliminary data.</text>
</comment>
<dbReference type="FunFam" id="3.30.730.10:FF:000001">
    <property type="entry name" value="Ethylene-responsive transcription factor 2"/>
    <property type="match status" value="1"/>
</dbReference>
<dbReference type="GO" id="GO:0003677">
    <property type="term" value="F:DNA binding"/>
    <property type="evidence" value="ECO:0007669"/>
    <property type="project" value="UniProtKB-KW"/>
</dbReference>
<reference evidence="10 11" key="1">
    <citation type="submission" date="2024-01" db="EMBL/GenBank/DDBJ databases">
        <title>The genomes of 5 underutilized Papilionoideae crops provide insights into root nodulation and disease resistance.</title>
        <authorList>
            <person name="Yuan L."/>
        </authorList>
    </citation>
    <scope>NUCLEOTIDE SEQUENCE [LARGE SCALE GENOMIC DNA]</scope>
    <source>
        <strain evidence="10">LY-2023</strain>
        <tissue evidence="10">Leaf</tissue>
    </source>
</reference>
<evidence type="ECO:0000256" key="1">
    <source>
        <dbReference type="ARBA" id="ARBA00004123"/>
    </source>
</evidence>
<feature type="region of interest" description="Disordered" evidence="8">
    <location>
        <begin position="99"/>
        <end position="140"/>
    </location>
</feature>
<feature type="region of interest" description="Disordered" evidence="8">
    <location>
        <begin position="1"/>
        <end position="25"/>
    </location>
</feature>
<dbReference type="AlphaFoldDB" id="A0AAN9IA40"/>
<keyword evidence="11" id="KW-1185">Reference proteome</keyword>
<evidence type="ECO:0000256" key="5">
    <source>
        <dbReference type="ARBA" id="ARBA00023163"/>
    </source>
</evidence>
<keyword evidence="3" id="KW-0238">DNA-binding</keyword>
<dbReference type="InterPro" id="IPR001471">
    <property type="entry name" value="AP2/ERF_dom"/>
</dbReference>
<evidence type="ECO:0000313" key="10">
    <source>
        <dbReference type="EMBL" id="KAK7265466.1"/>
    </source>
</evidence>
<organism evidence="10 11">
    <name type="scientific">Clitoria ternatea</name>
    <name type="common">Butterfly pea</name>
    <dbReference type="NCBI Taxonomy" id="43366"/>
    <lineage>
        <taxon>Eukaryota</taxon>
        <taxon>Viridiplantae</taxon>
        <taxon>Streptophyta</taxon>
        <taxon>Embryophyta</taxon>
        <taxon>Tracheophyta</taxon>
        <taxon>Spermatophyta</taxon>
        <taxon>Magnoliopsida</taxon>
        <taxon>eudicotyledons</taxon>
        <taxon>Gunneridae</taxon>
        <taxon>Pentapetalae</taxon>
        <taxon>rosids</taxon>
        <taxon>fabids</taxon>
        <taxon>Fabales</taxon>
        <taxon>Fabaceae</taxon>
        <taxon>Papilionoideae</taxon>
        <taxon>50 kb inversion clade</taxon>
        <taxon>NPAAA clade</taxon>
        <taxon>indigoferoid/millettioid clade</taxon>
        <taxon>Phaseoleae</taxon>
        <taxon>Clitoria</taxon>
    </lineage>
</organism>
<comment type="similarity">
    <text evidence="7">Belongs to the AP2/ERF transcription factor family. ERF subfamily.</text>
</comment>
<feature type="compositionally biased region" description="Polar residues" evidence="8">
    <location>
        <begin position="1"/>
        <end position="18"/>
    </location>
</feature>
<keyword evidence="4" id="KW-0010">Activator</keyword>
<keyword evidence="2" id="KW-0805">Transcription regulation</keyword>
<dbReference type="InterPro" id="IPR016177">
    <property type="entry name" value="DNA-bd_dom_sf"/>
</dbReference>
<feature type="compositionally biased region" description="Polar residues" evidence="8">
    <location>
        <begin position="109"/>
        <end position="140"/>
    </location>
</feature>
<dbReference type="Proteomes" id="UP001359559">
    <property type="component" value="Unassembled WGS sequence"/>
</dbReference>
<evidence type="ECO:0000313" key="11">
    <source>
        <dbReference type="Proteomes" id="UP001359559"/>
    </source>
</evidence>
<proteinExistence type="inferred from homology"/>
<dbReference type="GO" id="GO:0003700">
    <property type="term" value="F:DNA-binding transcription factor activity"/>
    <property type="evidence" value="ECO:0007669"/>
    <property type="project" value="InterPro"/>
</dbReference>
<keyword evidence="5" id="KW-0804">Transcription</keyword>
<evidence type="ECO:0000256" key="3">
    <source>
        <dbReference type="ARBA" id="ARBA00023125"/>
    </source>
</evidence>
<dbReference type="SMART" id="SM00380">
    <property type="entry name" value="AP2"/>
    <property type="match status" value="1"/>
</dbReference>
<accession>A0AAN9IA40</accession>
<evidence type="ECO:0000259" key="9">
    <source>
        <dbReference type="PROSITE" id="PS51032"/>
    </source>
</evidence>
<evidence type="ECO:0000256" key="8">
    <source>
        <dbReference type="SAM" id="MobiDB-lite"/>
    </source>
</evidence>
<keyword evidence="6" id="KW-0539">Nucleus</keyword>
<dbReference type="EMBL" id="JAYKXN010000008">
    <property type="protein sequence ID" value="KAK7265466.1"/>
    <property type="molecule type" value="Genomic_DNA"/>
</dbReference>
<dbReference type="PRINTS" id="PR00367">
    <property type="entry name" value="ETHRSPELEMNT"/>
</dbReference>
<evidence type="ECO:0000256" key="7">
    <source>
        <dbReference type="ARBA" id="ARBA00024343"/>
    </source>
</evidence>
<protein>
    <recommendedName>
        <fullName evidence="9">AP2/ERF domain-containing protein</fullName>
    </recommendedName>
</protein>
<dbReference type="CDD" id="cd00018">
    <property type="entry name" value="AP2"/>
    <property type="match status" value="1"/>
</dbReference>
<sequence>MVNPGNQTPEKQSDSNSKYRGVRKRKWGKWVSEIRLPNSRQRIWLGSYDSAEKAARAFDAAMFCLRGPNGTFNFPDNPPDIAGGRSMTPPQIQAAAARFANSGAHEGHSSQPESSPMECSSEGTTLQMESPSRSISEGTVQTDSDVTLNGSFTDLFTPIGSGDYGADYGVFTGLDDLGGGFYVPEMPNVNYGEDHVDELIINDSFLWNF</sequence>
<dbReference type="PANTHER" id="PTHR31985">
    <property type="entry name" value="ETHYLENE-RESPONSIVE TRANSCRIPTION FACTOR ERF042-RELATED"/>
    <property type="match status" value="1"/>
</dbReference>
<dbReference type="PANTHER" id="PTHR31985:SF215">
    <property type="entry name" value="OS02G0781300 PROTEIN"/>
    <property type="match status" value="1"/>
</dbReference>
<dbReference type="SUPFAM" id="SSF54171">
    <property type="entry name" value="DNA-binding domain"/>
    <property type="match status" value="1"/>
</dbReference>
<dbReference type="PROSITE" id="PS51032">
    <property type="entry name" value="AP2_ERF"/>
    <property type="match status" value="1"/>
</dbReference>
<dbReference type="InterPro" id="IPR036955">
    <property type="entry name" value="AP2/ERF_dom_sf"/>
</dbReference>
<dbReference type="Pfam" id="PF00847">
    <property type="entry name" value="AP2"/>
    <property type="match status" value="1"/>
</dbReference>
<name>A0AAN9IA40_CLITE</name>
<evidence type="ECO:0000256" key="6">
    <source>
        <dbReference type="ARBA" id="ARBA00023242"/>
    </source>
</evidence>
<gene>
    <name evidence="10" type="ORF">RJT34_33086</name>
</gene>